<dbReference type="Proteomes" id="UP001589718">
    <property type="component" value="Unassembled WGS sequence"/>
</dbReference>
<evidence type="ECO:0000313" key="2">
    <source>
        <dbReference type="EMBL" id="MFB9520207.1"/>
    </source>
</evidence>
<dbReference type="EMBL" id="JBHMCR010000005">
    <property type="protein sequence ID" value="MFB9520207.1"/>
    <property type="molecule type" value="Genomic_DNA"/>
</dbReference>
<dbReference type="NCBIfam" id="NF046120">
    <property type="entry name" value="lipo_SCO0607"/>
    <property type="match status" value="1"/>
</dbReference>
<dbReference type="InterPro" id="IPR058119">
    <property type="entry name" value="SCO0607-like"/>
</dbReference>
<dbReference type="PROSITE" id="PS51257">
    <property type="entry name" value="PROKAR_LIPOPROTEIN"/>
    <property type="match status" value="1"/>
</dbReference>
<evidence type="ECO:0000256" key="1">
    <source>
        <dbReference type="SAM" id="SignalP"/>
    </source>
</evidence>
<proteinExistence type="predicted"/>
<accession>A0ABV5PAI1</accession>
<comment type="caution">
    <text evidence="2">The sequence shown here is derived from an EMBL/GenBank/DDBJ whole genome shotgun (WGS) entry which is preliminary data.</text>
</comment>
<gene>
    <name evidence="2" type="ORF">ACFFTU_09640</name>
</gene>
<feature type="signal peptide" evidence="1">
    <location>
        <begin position="1"/>
        <end position="34"/>
    </location>
</feature>
<feature type="chain" id="PRO_5045769132" evidence="1">
    <location>
        <begin position="35"/>
        <end position="102"/>
    </location>
</feature>
<dbReference type="RefSeq" id="WP_345227467.1">
    <property type="nucleotide sequence ID" value="NZ_BAAAXE010000014.1"/>
</dbReference>
<name>A0ABV5PAI1_STRCM</name>
<evidence type="ECO:0000313" key="3">
    <source>
        <dbReference type="Proteomes" id="UP001589718"/>
    </source>
</evidence>
<organism evidence="2 3">
    <name type="scientific">Streptomyces cremeus</name>
    <dbReference type="NCBI Taxonomy" id="66881"/>
    <lineage>
        <taxon>Bacteria</taxon>
        <taxon>Bacillati</taxon>
        <taxon>Actinomycetota</taxon>
        <taxon>Actinomycetes</taxon>
        <taxon>Kitasatosporales</taxon>
        <taxon>Streptomycetaceae</taxon>
        <taxon>Streptomyces</taxon>
    </lineage>
</organism>
<keyword evidence="1" id="KW-0732">Signal</keyword>
<sequence>MHLRHARYSRTARAVLVTASAAAVLALSGCSAQDAICGGDEYPVLAVGSTGRACAPEGEEPPKGYARFPEGKVPERVGDEWDTYWQTHTLDENGRVVTAPQE</sequence>
<keyword evidence="3" id="KW-1185">Reference proteome</keyword>
<protein>
    <submittedName>
        <fullName evidence="2">SCO0607 family lipoprotein</fullName>
    </submittedName>
</protein>
<keyword evidence="2" id="KW-0449">Lipoprotein</keyword>
<reference evidence="2 3" key="1">
    <citation type="submission" date="2024-09" db="EMBL/GenBank/DDBJ databases">
        <authorList>
            <person name="Sun Q."/>
            <person name="Mori K."/>
        </authorList>
    </citation>
    <scope>NUCLEOTIDE SEQUENCE [LARGE SCALE GENOMIC DNA]</scope>
    <source>
        <strain evidence="2 3">JCM 4362</strain>
    </source>
</reference>